<keyword evidence="2" id="KW-0812">Transmembrane</keyword>
<feature type="compositionally biased region" description="Polar residues" evidence="1">
    <location>
        <begin position="123"/>
        <end position="135"/>
    </location>
</feature>
<proteinExistence type="predicted"/>
<protein>
    <submittedName>
        <fullName evidence="3">Uncharacterized protein</fullName>
    </submittedName>
</protein>
<reference evidence="3" key="1">
    <citation type="submission" date="2023-09" db="UniProtKB">
        <authorList>
            <consortium name="Ensembl"/>
        </authorList>
    </citation>
    <scope>IDENTIFICATION</scope>
</reference>
<dbReference type="Ensembl" id="ENSSPAT00000002647.1">
    <property type="protein sequence ID" value="ENSSPAP00000002608.1"/>
    <property type="gene ID" value="ENSSPAG00000001997.1"/>
</dbReference>
<evidence type="ECO:0000256" key="2">
    <source>
        <dbReference type="SAM" id="Phobius"/>
    </source>
</evidence>
<dbReference type="STRING" id="144197.ENSSPAP00000002608"/>
<evidence type="ECO:0000313" key="3">
    <source>
        <dbReference type="Ensembl" id="ENSSPAP00000002608.1"/>
    </source>
</evidence>
<organism evidence="3">
    <name type="scientific">Stegastes partitus</name>
    <name type="common">bicolor damselfish</name>
    <dbReference type="NCBI Taxonomy" id="144197"/>
    <lineage>
        <taxon>Eukaryota</taxon>
        <taxon>Metazoa</taxon>
        <taxon>Chordata</taxon>
        <taxon>Craniata</taxon>
        <taxon>Vertebrata</taxon>
        <taxon>Euteleostomi</taxon>
        <taxon>Actinopterygii</taxon>
        <taxon>Neopterygii</taxon>
        <taxon>Teleostei</taxon>
        <taxon>Neoteleostei</taxon>
        <taxon>Acanthomorphata</taxon>
        <taxon>Ovalentaria</taxon>
        <taxon>Pomacentridae</taxon>
        <taxon>Stegastes</taxon>
    </lineage>
</organism>
<sequence>MASDYSVVWLPYLRPKKASVHYSICFLSVSLCNCCVMTSVLLGSTSWSITVTSLLLGVVIAVFLWEEKTGLWTNQPNQWVRRRTRAGEQVWSSKPVIPASCFFVNQMYREQDAYQSIDHQDESSGSANPFNQAQDSKPGVRIY</sequence>
<dbReference type="AlphaFoldDB" id="A0A3B4Z185"/>
<feature type="transmembrane region" description="Helical" evidence="2">
    <location>
        <begin position="20"/>
        <end position="41"/>
    </location>
</feature>
<keyword evidence="2" id="KW-0472">Membrane</keyword>
<feature type="transmembrane region" description="Helical" evidence="2">
    <location>
        <begin position="47"/>
        <end position="65"/>
    </location>
</feature>
<keyword evidence="2" id="KW-1133">Transmembrane helix</keyword>
<accession>A0A3B4Z185</accession>
<feature type="region of interest" description="Disordered" evidence="1">
    <location>
        <begin position="119"/>
        <end position="143"/>
    </location>
</feature>
<evidence type="ECO:0000256" key="1">
    <source>
        <dbReference type="SAM" id="MobiDB-lite"/>
    </source>
</evidence>
<name>A0A3B4Z185_9TELE</name>